<sequence>MFGQSICSPHSANFFFFLFALLLLFTLLELTSDCSLVTQEAFFKSDIGTSFTMQLFSVLWLTCLWSLAQGRRVRLLGGSDSCSGRVEAYLYGQWGRLCYHDWDIADAQVVCRELGCGSSFSATADFGKGPGLVHPYRVMCTGQEPSLHNCLFMRGNIVQCFSDAGVRCTGTGETTPAMPTTPKPRSLDDSLKPGIEVYVQYGNSGKYVVVCSSQQYIGEGAVHLEIVSQKTYTLQNPVCSRENMCLFSVDETPPVSFTCVQKTQDSGHGPLTLTSDSQTVSSPGPKHSFSSMSSFSKAYTAFIVIGVTGMIIAIFVTELKARRTDPSRNSIDNHTNHQDVSH</sequence>
<dbReference type="InterPro" id="IPR001190">
    <property type="entry name" value="SRCR"/>
</dbReference>
<protein>
    <submittedName>
        <fullName evidence="6">Uncharacterized LOC107076742</fullName>
    </submittedName>
</protein>
<dbReference type="PROSITE" id="PS50287">
    <property type="entry name" value="SRCR_2"/>
    <property type="match status" value="1"/>
</dbReference>
<feature type="transmembrane region" description="Helical" evidence="4">
    <location>
        <begin position="51"/>
        <end position="68"/>
    </location>
</feature>
<dbReference type="PRINTS" id="PR00258">
    <property type="entry name" value="SPERACTRCPTR"/>
</dbReference>
<dbReference type="FunFam" id="3.10.250.10:FF:000001">
    <property type="entry name" value="Lysyl oxidase 4 isoform X1"/>
    <property type="match status" value="1"/>
</dbReference>
<dbReference type="Gene3D" id="3.10.250.10">
    <property type="entry name" value="SRCR-like domain"/>
    <property type="match status" value="1"/>
</dbReference>
<dbReference type="GO" id="GO:0016020">
    <property type="term" value="C:membrane"/>
    <property type="evidence" value="ECO:0007669"/>
    <property type="project" value="InterPro"/>
</dbReference>
<keyword evidence="7" id="KW-1185">Reference proteome</keyword>
<dbReference type="InterPro" id="IPR036772">
    <property type="entry name" value="SRCR-like_dom_sf"/>
</dbReference>
<feature type="transmembrane region" description="Helical" evidence="4">
    <location>
        <begin position="12"/>
        <end position="31"/>
    </location>
</feature>
<comment type="caution">
    <text evidence="3">Lacks conserved residue(s) required for the propagation of feature annotation.</text>
</comment>
<dbReference type="Pfam" id="PF00530">
    <property type="entry name" value="SRCR"/>
    <property type="match status" value="1"/>
</dbReference>
<keyword evidence="4" id="KW-0812">Transmembrane</keyword>
<evidence type="ECO:0000256" key="3">
    <source>
        <dbReference type="PROSITE-ProRule" id="PRU00196"/>
    </source>
</evidence>
<reference evidence="7" key="1">
    <citation type="submission" date="2011-12" db="EMBL/GenBank/DDBJ databases">
        <title>The Draft Genome of Lepisosteus oculatus.</title>
        <authorList>
            <consortium name="The Broad Institute Genome Assembly &amp; Analysis Group"/>
            <consortium name="Computational R&amp;D Group"/>
            <consortium name="and Sequencing Platform"/>
            <person name="Di Palma F."/>
            <person name="Alfoldi J."/>
            <person name="Johnson J."/>
            <person name="Berlin A."/>
            <person name="Gnerre S."/>
            <person name="Jaffe D."/>
            <person name="MacCallum I."/>
            <person name="Young S."/>
            <person name="Walker B.J."/>
            <person name="Lander E.S."/>
            <person name="Lindblad-Toh K."/>
        </authorList>
    </citation>
    <scope>NUCLEOTIDE SEQUENCE [LARGE SCALE GENOMIC DNA]</scope>
</reference>
<keyword evidence="4" id="KW-0472">Membrane</keyword>
<keyword evidence="1" id="KW-0732">Signal</keyword>
<dbReference type="EMBL" id="AHAT01031380">
    <property type="status" value="NOT_ANNOTATED_CDS"/>
    <property type="molecule type" value="Genomic_DNA"/>
</dbReference>
<feature type="disulfide bond" evidence="3">
    <location>
        <begin position="140"/>
        <end position="150"/>
    </location>
</feature>
<dbReference type="OrthoDB" id="536948at2759"/>
<dbReference type="PROSITE" id="PS00420">
    <property type="entry name" value="SRCR_1"/>
    <property type="match status" value="1"/>
</dbReference>
<reference evidence="6" key="3">
    <citation type="submission" date="2025-09" db="UniProtKB">
        <authorList>
            <consortium name="Ensembl"/>
        </authorList>
    </citation>
    <scope>IDENTIFICATION</scope>
</reference>
<evidence type="ECO:0000313" key="7">
    <source>
        <dbReference type="Proteomes" id="UP000018468"/>
    </source>
</evidence>
<dbReference type="Ensembl" id="ENSLOCT00000019194.1">
    <property type="protein sequence ID" value="ENSLOCP00000019162.1"/>
    <property type="gene ID" value="ENSLOCG00000015565.1"/>
</dbReference>
<evidence type="ECO:0000313" key="6">
    <source>
        <dbReference type="Ensembl" id="ENSLOCP00000019162.1"/>
    </source>
</evidence>
<dbReference type="AlphaFoldDB" id="W5NEV3"/>
<reference evidence="6" key="2">
    <citation type="submission" date="2025-08" db="UniProtKB">
        <authorList>
            <consortium name="Ensembl"/>
        </authorList>
    </citation>
    <scope>IDENTIFICATION</scope>
</reference>
<proteinExistence type="predicted"/>
<dbReference type="InParanoid" id="W5NEV3"/>
<feature type="domain" description="SRCR" evidence="5">
    <location>
        <begin position="73"/>
        <end position="169"/>
    </location>
</feature>
<keyword evidence="4" id="KW-1133">Transmembrane helix</keyword>
<organism evidence="6 7">
    <name type="scientific">Lepisosteus oculatus</name>
    <name type="common">Spotted gar</name>
    <dbReference type="NCBI Taxonomy" id="7918"/>
    <lineage>
        <taxon>Eukaryota</taxon>
        <taxon>Metazoa</taxon>
        <taxon>Chordata</taxon>
        <taxon>Craniata</taxon>
        <taxon>Vertebrata</taxon>
        <taxon>Euteleostomi</taxon>
        <taxon>Actinopterygii</taxon>
        <taxon>Neopterygii</taxon>
        <taxon>Holostei</taxon>
        <taxon>Semionotiformes</taxon>
        <taxon>Lepisosteidae</taxon>
        <taxon>Lepisosteus</taxon>
    </lineage>
</organism>
<evidence type="ECO:0000259" key="5">
    <source>
        <dbReference type="PROSITE" id="PS50287"/>
    </source>
</evidence>
<evidence type="ECO:0000256" key="2">
    <source>
        <dbReference type="ARBA" id="ARBA00023157"/>
    </source>
</evidence>
<name>W5NEV3_LEPOC</name>
<dbReference type="SUPFAM" id="SSF56487">
    <property type="entry name" value="SRCR-like"/>
    <property type="match status" value="1"/>
</dbReference>
<dbReference type="GeneTree" id="ENSGT00940000163299"/>
<dbReference type="PANTHER" id="PTHR48071">
    <property type="entry name" value="SRCR DOMAIN-CONTAINING PROTEIN"/>
    <property type="match status" value="1"/>
</dbReference>
<dbReference type="HOGENOM" id="CLU_811227_0_0_1"/>
<accession>W5NEV3</accession>
<evidence type="ECO:0000256" key="1">
    <source>
        <dbReference type="ARBA" id="ARBA00022729"/>
    </source>
</evidence>
<dbReference type="SMART" id="SM00202">
    <property type="entry name" value="SR"/>
    <property type="match status" value="1"/>
</dbReference>
<evidence type="ECO:0000256" key="4">
    <source>
        <dbReference type="SAM" id="Phobius"/>
    </source>
</evidence>
<feature type="transmembrane region" description="Helical" evidence="4">
    <location>
        <begin position="298"/>
        <end position="317"/>
    </location>
</feature>
<dbReference type="PANTHER" id="PTHR48071:SF26">
    <property type="entry name" value="ANTIGEN WC1.1-LIKE"/>
    <property type="match status" value="1"/>
</dbReference>
<dbReference type="Bgee" id="ENSLOCG00000015565">
    <property type="expression patterns" value="Expressed in mesonephros and 2 other cell types or tissues"/>
</dbReference>
<dbReference type="Proteomes" id="UP000018468">
    <property type="component" value="Linkage group LG1"/>
</dbReference>
<keyword evidence="2 3" id="KW-1015">Disulfide bond</keyword>
<dbReference type="EMBL" id="AHAT01031381">
    <property type="status" value="NOT_ANNOTATED_CDS"/>
    <property type="molecule type" value="Genomic_DNA"/>
</dbReference>
<dbReference type="STRING" id="7918.ENSLOCP00000019162"/>